<evidence type="ECO:0000313" key="13">
    <source>
        <dbReference type="EMBL" id="KAK6181222.1"/>
    </source>
</evidence>
<dbReference type="PANTHER" id="PTHR42765:SF1">
    <property type="entry name" value="ISOLEUCINE--TRNA LIGASE, MITOCHONDRIAL"/>
    <property type="match status" value="1"/>
</dbReference>
<dbReference type="GO" id="GO:0004822">
    <property type="term" value="F:isoleucine-tRNA ligase activity"/>
    <property type="evidence" value="ECO:0007669"/>
    <property type="project" value="UniProtKB-EC"/>
</dbReference>
<organism evidence="13 14">
    <name type="scientific">Patella caerulea</name>
    <name type="common">Rayed Mediterranean limpet</name>
    <dbReference type="NCBI Taxonomy" id="87958"/>
    <lineage>
        <taxon>Eukaryota</taxon>
        <taxon>Metazoa</taxon>
        <taxon>Spiralia</taxon>
        <taxon>Lophotrochozoa</taxon>
        <taxon>Mollusca</taxon>
        <taxon>Gastropoda</taxon>
        <taxon>Patellogastropoda</taxon>
        <taxon>Patelloidea</taxon>
        <taxon>Patellidae</taxon>
        <taxon>Patella</taxon>
    </lineage>
</organism>
<comment type="similarity">
    <text evidence="1">Belongs to the class-I aminoacyl-tRNA synthetase family.</text>
</comment>
<sequence>MAMNRCILARELRLSPPNCLYTSLRLKSKEPKKTKRYTQTLNLPKTNYQLTLRDGAAIKRELDIQKVCNFDKLYLWQRREDRKQQFVLHDGPPYANGSTHVGHAINKILKDIVNRYKLLQGYKIHYVPGWDCHGLPIELKALEKGKSDHKKLEPLEIRKKAKDFAVKVIQTQKESFKQWGIMADWDKCYVTLDPEYQATQLEVLYKMFDKGFVYRGYMPVYWSPSSRTALAESELEYNNQHVSKSVYVKFLLSEIPDAIKSITDKPVYAVIWTTTPWTLPFNQAVCYNHNIKYELMQHIVNDEVYLCEAAFSEKLRSILDQSLTSLAVVDGKDLKGVMYQQPLTNQNLSFISGDHVTSGKGTGLVHTAPAHGHDDFQIAVKHKLPVECKVDEDGRYMKSAGDDLYGKTIGIDADQTVIELLKDNLLHIEDYVHSYPYDWRTKLPVITRASKQWFINTNIVKKRALECLKDVEIIPKTSENGMIKQLQTRPYWCISRQRVWGLPFPVFYNRQTGDPVITKESVEHICGLIRNHGSDIWWSWPVTELLPHSLLEQLGPDVVNELVKGEDILDIWFDSGTSWATVLKDVDNVADVYLEGLDQFGGWFQTSLLTSIAVNNKPPYKQLIVHGFTTDEKGKKMSKSVGNVVDPSTVIHGGKNKSVEPSYGVDVLRWWTARSHLETNIMIGPAILDIFQTDMFNVRKCLRFLLGNISDFDPKNDAVEYSSLYPQDQYMLHLLYIHCQNITKYYEEYHFNKVLLDTEKFINTDFSFYSSIIKDRCYCEGKHSLERLSSITVQYHMIDMITKSLAPILPHVAEEVYQFYPNISKEESVFKSRWYSLNDDWKKPDLKNKVECILDIRKDLNSILAAENTLEYDVVIYASQLLHDILKEFQKETTSSTSSLNEILQMSHTSLLDKPPAIIPEDSQSVEGLTTVYVKGMKWPEKFKLIIIPAMDHICERCRRYTSESSTAPCDRCLSVLADDWIN</sequence>
<dbReference type="InterPro" id="IPR009080">
    <property type="entry name" value="tRNAsynth_Ia_anticodon-bd"/>
</dbReference>
<dbReference type="Gene3D" id="3.40.50.620">
    <property type="entry name" value="HUPs"/>
    <property type="match status" value="2"/>
</dbReference>
<dbReference type="Gene3D" id="3.90.740.10">
    <property type="entry name" value="Valyl/Leucyl/Isoleucyl-tRNA synthetase, editing domain"/>
    <property type="match status" value="1"/>
</dbReference>
<dbReference type="InterPro" id="IPR013155">
    <property type="entry name" value="M/V/L/I-tRNA-synth_anticd-bd"/>
</dbReference>
<dbReference type="InterPro" id="IPR002300">
    <property type="entry name" value="aa-tRNA-synth_Ia"/>
</dbReference>
<evidence type="ECO:0000259" key="12">
    <source>
        <dbReference type="Pfam" id="PF08264"/>
    </source>
</evidence>
<dbReference type="FunFam" id="3.40.50.620:FF:000152">
    <property type="entry name" value="Isoleucine--tRNA ligase"/>
    <property type="match status" value="1"/>
</dbReference>
<dbReference type="InterPro" id="IPR014729">
    <property type="entry name" value="Rossmann-like_a/b/a_fold"/>
</dbReference>
<evidence type="ECO:0000256" key="4">
    <source>
        <dbReference type="ARBA" id="ARBA00022598"/>
    </source>
</evidence>
<keyword evidence="8" id="KW-0648">Protein biosynthesis</keyword>
<dbReference type="CDD" id="cd00818">
    <property type="entry name" value="IleRS_core"/>
    <property type="match status" value="1"/>
</dbReference>
<dbReference type="PRINTS" id="PR00984">
    <property type="entry name" value="TRNASYNTHILE"/>
</dbReference>
<keyword evidence="9" id="KW-0030">Aminoacyl-tRNA synthetase</keyword>
<dbReference type="InterPro" id="IPR033708">
    <property type="entry name" value="Anticodon_Ile_BEm"/>
</dbReference>
<dbReference type="GO" id="GO:0006428">
    <property type="term" value="P:isoleucyl-tRNA aminoacylation"/>
    <property type="evidence" value="ECO:0007669"/>
    <property type="project" value="InterPro"/>
</dbReference>
<dbReference type="CDD" id="cd07960">
    <property type="entry name" value="Anticodon_Ia_Ile_BEm"/>
    <property type="match status" value="1"/>
</dbReference>
<dbReference type="Gene3D" id="1.10.10.830">
    <property type="entry name" value="Ile-tRNA synthetase CP2 domain-like"/>
    <property type="match status" value="1"/>
</dbReference>
<name>A0AAN8JQE7_PATCE</name>
<keyword evidence="4" id="KW-0436">Ligase</keyword>
<evidence type="ECO:0000256" key="3">
    <source>
        <dbReference type="ARBA" id="ARBA00022490"/>
    </source>
</evidence>
<dbReference type="GO" id="GO:0046872">
    <property type="term" value="F:metal ion binding"/>
    <property type="evidence" value="ECO:0007669"/>
    <property type="project" value="UniProtKB-KW"/>
</dbReference>
<dbReference type="NCBIfam" id="TIGR00392">
    <property type="entry name" value="ileS"/>
    <property type="match status" value="1"/>
</dbReference>
<feature type="domain" description="Aminoacyl-tRNA synthetase class Ia" evidence="11">
    <location>
        <begin position="79"/>
        <end position="681"/>
    </location>
</feature>
<comment type="caution">
    <text evidence="13">The sequence shown here is derived from an EMBL/GenBank/DDBJ whole genome shotgun (WGS) entry which is preliminary data.</text>
</comment>
<evidence type="ECO:0000313" key="14">
    <source>
        <dbReference type="Proteomes" id="UP001347796"/>
    </source>
</evidence>
<accession>A0AAN8JQE7</accession>
<keyword evidence="6" id="KW-0547">Nucleotide-binding</keyword>
<keyword evidence="3" id="KW-0963">Cytoplasm</keyword>
<dbReference type="SUPFAM" id="SSF47323">
    <property type="entry name" value="Anticodon-binding domain of a subclass of class I aminoacyl-tRNA synthetases"/>
    <property type="match status" value="1"/>
</dbReference>
<evidence type="ECO:0000256" key="7">
    <source>
        <dbReference type="ARBA" id="ARBA00022840"/>
    </source>
</evidence>
<dbReference type="PANTHER" id="PTHR42765">
    <property type="entry name" value="SOLEUCYL-TRNA SYNTHETASE"/>
    <property type="match status" value="1"/>
</dbReference>
<evidence type="ECO:0000256" key="1">
    <source>
        <dbReference type="ARBA" id="ARBA00005594"/>
    </source>
</evidence>
<feature type="domain" description="Methionyl/Valyl/Leucyl/Isoleucyl-tRNA synthetase anticodon-binding" evidence="12">
    <location>
        <begin position="728"/>
        <end position="863"/>
    </location>
</feature>
<evidence type="ECO:0000256" key="9">
    <source>
        <dbReference type="ARBA" id="ARBA00023146"/>
    </source>
</evidence>
<dbReference type="FunFam" id="3.40.50.620:FF:000128">
    <property type="entry name" value="Isoleucyl-tRNA synthetase 2, mitochondrial"/>
    <property type="match status" value="1"/>
</dbReference>
<reference evidence="13 14" key="1">
    <citation type="submission" date="2024-01" db="EMBL/GenBank/DDBJ databases">
        <title>The genome of the rayed Mediterranean limpet Patella caerulea (Linnaeus, 1758).</title>
        <authorList>
            <person name="Anh-Thu Weber A."/>
            <person name="Halstead-Nussloch G."/>
        </authorList>
    </citation>
    <scope>NUCLEOTIDE SEQUENCE [LARGE SCALE GENOMIC DNA]</scope>
    <source>
        <strain evidence="13">AATW-2023a</strain>
        <tissue evidence="13">Whole specimen</tissue>
    </source>
</reference>
<evidence type="ECO:0000259" key="11">
    <source>
        <dbReference type="Pfam" id="PF00133"/>
    </source>
</evidence>
<gene>
    <name evidence="13" type="ORF">SNE40_009124</name>
</gene>
<dbReference type="Proteomes" id="UP001347796">
    <property type="component" value="Unassembled WGS sequence"/>
</dbReference>
<dbReference type="EC" id="6.1.1.5" evidence="2"/>
<proteinExistence type="inferred from homology"/>
<keyword evidence="5" id="KW-0479">Metal-binding</keyword>
<dbReference type="Pfam" id="PF08264">
    <property type="entry name" value="Anticodon_1"/>
    <property type="match status" value="1"/>
</dbReference>
<dbReference type="FunFam" id="3.90.740.10:FF:000009">
    <property type="entry name" value="Isoleucyl-tRNA synthetase 2, mitochondrial"/>
    <property type="match status" value="1"/>
</dbReference>
<dbReference type="AlphaFoldDB" id="A0AAN8JQE7"/>
<dbReference type="EMBL" id="JAZGQO010000007">
    <property type="protein sequence ID" value="KAK6181222.1"/>
    <property type="molecule type" value="Genomic_DNA"/>
</dbReference>
<dbReference type="InterPro" id="IPR009008">
    <property type="entry name" value="Val/Leu/Ile-tRNA-synth_edit"/>
</dbReference>
<evidence type="ECO:0000256" key="8">
    <source>
        <dbReference type="ARBA" id="ARBA00022917"/>
    </source>
</evidence>
<dbReference type="GO" id="GO:0002161">
    <property type="term" value="F:aminoacyl-tRNA deacylase activity"/>
    <property type="evidence" value="ECO:0007669"/>
    <property type="project" value="InterPro"/>
</dbReference>
<dbReference type="SUPFAM" id="SSF50677">
    <property type="entry name" value="ValRS/IleRS/LeuRS editing domain"/>
    <property type="match status" value="1"/>
</dbReference>
<dbReference type="GO" id="GO:0005524">
    <property type="term" value="F:ATP binding"/>
    <property type="evidence" value="ECO:0007669"/>
    <property type="project" value="UniProtKB-KW"/>
</dbReference>
<dbReference type="InterPro" id="IPR002301">
    <property type="entry name" value="Ile-tRNA-ligase"/>
</dbReference>
<dbReference type="SUPFAM" id="SSF52374">
    <property type="entry name" value="Nucleotidylyl transferase"/>
    <property type="match status" value="1"/>
</dbReference>
<evidence type="ECO:0000256" key="6">
    <source>
        <dbReference type="ARBA" id="ARBA00022741"/>
    </source>
</evidence>
<protein>
    <recommendedName>
        <fullName evidence="2">isoleucine--tRNA ligase</fullName>
        <ecNumber evidence="2">6.1.1.5</ecNumber>
    </recommendedName>
    <alternativeName>
        <fullName evidence="10">Isoleucyl-tRNA synthetase</fullName>
    </alternativeName>
</protein>
<dbReference type="GO" id="GO:0000049">
    <property type="term" value="F:tRNA binding"/>
    <property type="evidence" value="ECO:0007669"/>
    <property type="project" value="InterPro"/>
</dbReference>
<dbReference type="GO" id="GO:0005739">
    <property type="term" value="C:mitochondrion"/>
    <property type="evidence" value="ECO:0007669"/>
    <property type="project" value="TreeGrafter"/>
</dbReference>
<evidence type="ECO:0000256" key="5">
    <source>
        <dbReference type="ARBA" id="ARBA00022723"/>
    </source>
</evidence>
<dbReference type="GO" id="GO:0032543">
    <property type="term" value="P:mitochondrial translation"/>
    <property type="evidence" value="ECO:0007669"/>
    <property type="project" value="TreeGrafter"/>
</dbReference>
<keyword evidence="7" id="KW-0067">ATP-binding</keyword>
<dbReference type="Pfam" id="PF00133">
    <property type="entry name" value="tRNA-synt_1"/>
    <property type="match status" value="1"/>
</dbReference>
<keyword evidence="14" id="KW-1185">Reference proteome</keyword>
<evidence type="ECO:0000256" key="10">
    <source>
        <dbReference type="ARBA" id="ARBA00032665"/>
    </source>
</evidence>
<evidence type="ECO:0000256" key="2">
    <source>
        <dbReference type="ARBA" id="ARBA00013165"/>
    </source>
</evidence>
<dbReference type="InterPro" id="IPR050081">
    <property type="entry name" value="Ile-tRNA_ligase"/>
</dbReference>
<dbReference type="Gene3D" id="1.10.730.20">
    <property type="match status" value="1"/>
</dbReference>